<dbReference type="PANTHER" id="PTHR37984">
    <property type="entry name" value="PROTEIN CBG26694"/>
    <property type="match status" value="1"/>
</dbReference>
<keyword evidence="1" id="KW-0808">Transferase</keyword>
<feature type="domain" description="Integrase catalytic" evidence="7">
    <location>
        <begin position="564"/>
        <end position="715"/>
    </location>
</feature>
<dbReference type="InterPro" id="IPR050951">
    <property type="entry name" value="Retrovirus_Pol_polyprotein"/>
</dbReference>
<dbReference type="InterPro" id="IPR021109">
    <property type="entry name" value="Peptidase_aspartic_dom_sf"/>
</dbReference>
<dbReference type="Gene3D" id="3.30.420.10">
    <property type="entry name" value="Ribonuclease H-like superfamily/Ribonuclease H"/>
    <property type="match status" value="1"/>
</dbReference>
<evidence type="ECO:0000313" key="8">
    <source>
        <dbReference type="EMBL" id="KAL0882706.1"/>
    </source>
</evidence>
<keyword evidence="2" id="KW-0548">Nucleotidyltransferase</keyword>
<dbReference type="EMBL" id="JBEUOH010000010">
    <property type="protein sequence ID" value="KAL0882706.1"/>
    <property type="molecule type" value="Genomic_DNA"/>
</dbReference>
<dbReference type="Gene3D" id="3.30.70.270">
    <property type="match status" value="2"/>
</dbReference>
<dbReference type="InterPro" id="IPR041577">
    <property type="entry name" value="RT_RNaseH_2"/>
</dbReference>
<dbReference type="Pfam" id="PF00078">
    <property type="entry name" value="RVT_1"/>
    <property type="match status" value="1"/>
</dbReference>
<dbReference type="CDD" id="cd09274">
    <property type="entry name" value="RNase_HI_RT_Ty3"/>
    <property type="match status" value="1"/>
</dbReference>
<keyword evidence="4" id="KW-0378">Hydrolase</keyword>
<dbReference type="SUPFAM" id="SSF53098">
    <property type="entry name" value="Ribonuclease H-like"/>
    <property type="match status" value="1"/>
</dbReference>
<proteinExistence type="predicted"/>
<gene>
    <name evidence="8" type="ORF">ABMA27_001129</name>
</gene>
<dbReference type="InterPro" id="IPR001584">
    <property type="entry name" value="Integrase_cat-core"/>
</dbReference>
<comment type="caution">
    <text evidence="8">The sequence shown here is derived from an EMBL/GenBank/DDBJ whole genome shotgun (WGS) entry which is preliminary data.</text>
</comment>
<sequence length="877" mass="98226">MDNTSIECEIDTGSRISAISEDFYKRMFAYKTIVSDNLMLRCYSGTPIKSLGYIVMNVRLGDVMAYNLRCYVIKNGGHPLLGRDWIKALNIKQLNFNDIIDEPCVSKLAAEFPEVFTDKLGKCKKPLQLQLTDKEPVYVRARSVPIALRARVERELQRLEAEGTISRVEHSEYGTPIVPVIKRNGDIRICGDYKVTINPKLKRGHYPLPRIEELFAVLSGGKEFTKIDLANAYQQTILTEDSQPCTAITTHIGTFVYRRTPFGLSCIPEKFQKLMEETLRGVPSTVVFLDDICCTGIDRVSHLNNLRQILGRFKEMGLTVKLEKCSFLQKSVNYLGFVIDENGLHPDHKKVEAISNAPLPGDATQLRSFLGLLNYYGKFIPKLSIILQPLHELLKKGVNWNWSTECNIAFNEAKQALTCDRVLAHYEEGRPLVLSVDSSAYGLGAVLAHRCPDGSERPVSCVSRTLNEAERNYSQIDKEALAIFYGITRHHQYLFGRKFELRTDHKPLSYIFGSKVGIPQTAASRLQRWAARLAAYDFTIHFVKSPCQAVRDAPPRAPLHLWEFPLVPWQRLHADFAEYLGKRYLILVDAHSKWIEALPMTRTDSQSTITALMSVFSRFGLPSQLVTDNGPPFFSQEFKDYCIKNCIKHVTAAPYRPQGNGAAENAVKTIKKVLKPAVHSGENVLQALNKFLLHYRNCDHATTGVPPAVLLTGRRMRTRLDALRPDIASVAQAAQQRQVTNAGGTPGPQLQVGEPVLARDYSSRSEKWSLGTVTKVTGPVSYRVDIGDGVEWRRHRDQILPVGNKSRLSLSRASIGTQKGEKNSSDLEENYEDASEEPGETPNEHCAPPAPRAPTPPPPGASARAMRAYARSANRQI</sequence>
<evidence type="ECO:0000259" key="7">
    <source>
        <dbReference type="PROSITE" id="PS50994"/>
    </source>
</evidence>
<organism evidence="8 9">
    <name type="scientific">Loxostege sticticalis</name>
    <name type="common">Beet webworm moth</name>
    <dbReference type="NCBI Taxonomy" id="481309"/>
    <lineage>
        <taxon>Eukaryota</taxon>
        <taxon>Metazoa</taxon>
        <taxon>Ecdysozoa</taxon>
        <taxon>Arthropoda</taxon>
        <taxon>Hexapoda</taxon>
        <taxon>Insecta</taxon>
        <taxon>Pterygota</taxon>
        <taxon>Neoptera</taxon>
        <taxon>Endopterygota</taxon>
        <taxon>Lepidoptera</taxon>
        <taxon>Glossata</taxon>
        <taxon>Ditrysia</taxon>
        <taxon>Pyraloidea</taxon>
        <taxon>Crambidae</taxon>
        <taxon>Pyraustinae</taxon>
        <taxon>Loxostege</taxon>
    </lineage>
</organism>
<dbReference type="InterPro" id="IPR000477">
    <property type="entry name" value="RT_dom"/>
</dbReference>
<evidence type="ECO:0000256" key="2">
    <source>
        <dbReference type="ARBA" id="ARBA00022695"/>
    </source>
</evidence>
<feature type="compositionally biased region" description="Pro residues" evidence="6">
    <location>
        <begin position="848"/>
        <end position="860"/>
    </location>
</feature>
<evidence type="ECO:0000256" key="6">
    <source>
        <dbReference type="SAM" id="MobiDB-lite"/>
    </source>
</evidence>
<dbReference type="CDD" id="cd01647">
    <property type="entry name" value="RT_LTR"/>
    <property type="match status" value="1"/>
</dbReference>
<dbReference type="PANTHER" id="PTHR37984:SF5">
    <property type="entry name" value="PROTEIN NYNRIN-LIKE"/>
    <property type="match status" value="1"/>
</dbReference>
<feature type="compositionally biased region" description="Acidic residues" evidence="6">
    <location>
        <begin position="826"/>
        <end position="839"/>
    </location>
</feature>
<dbReference type="SUPFAM" id="SSF50630">
    <property type="entry name" value="Acid proteases"/>
    <property type="match status" value="1"/>
</dbReference>
<keyword evidence="3" id="KW-0540">Nuclease</keyword>
<dbReference type="Gene3D" id="3.10.10.10">
    <property type="entry name" value="HIV Type 1 Reverse Transcriptase, subunit A, domain 1"/>
    <property type="match status" value="1"/>
</dbReference>
<dbReference type="Pfam" id="PF17919">
    <property type="entry name" value="RT_RNaseH_2"/>
    <property type="match status" value="1"/>
</dbReference>
<accession>A0ABR3I1M6</accession>
<feature type="compositionally biased region" description="Low complexity" evidence="6">
    <location>
        <begin position="861"/>
        <end position="877"/>
    </location>
</feature>
<reference evidence="8 9" key="1">
    <citation type="submission" date="2024-06" db="EMBL/GenBank/DDBJ databases">
        <title>A chromosome-level genome assembly of beet webworm, Loxostege sticticalis.</title>
        <authorList>
            <person name="Zhang Y."/>
        </authorList>
    </citation>
    <scope>NUCLEOTIDE SEQUENCE [LARGE SCALE GENOMIC DNA]</scope>
    <source>
        <strain evidence="8">AQ026</strain>
        <tissue evidence="8">Whole body</tissue>
    </source>
</reference>
<evidence type="ECO:0000256" key="4">
    <source>
        <dbReference type="ARBA" id="ARBA00022759"/>
    </source>
</evidence>
<dbReference type="InterPro" id="IPR012337">
    <property type="entry name" value="RNaseH-like_sf"/>
</dbReference>
<keyword evidence="9" id="KW-1185">Reference proteome</keyword>
<dbReference type="PROSITE" id="PS50994">
    <property type="entry name" value="INTEGRASE"/>
    <property type="match status" value="1"/>
</dbReference>
<dbReference type="SUPFAM" id="SSF56672">
    <property type="entry name" value="DNA/RNA polymerases"/>
    <property type="match status" value="1"/>
</dbReference>
<feature type="region of interest" description="Disordered" evidence="6">
    <location>
        <begin position="811"/>
        <end position="877"/>
    </location>
</feature>
<name>A0ABR3I1M6_LOXSC</name>
<keyword evidence="5" id="KW-0511">Multifunctional enzyme</keyword>
<dbReference type="InterPro" id="IPR036397">
    <property type="entry name" value="RNaseH_sf"/>
</dbReference>
<dbReference type="InterPro" id="IPR043128">
    <property type="entry name" value="Rev_trsase/Diguanyl_cyclase"/>
</dbReference>
<evidence type="ECO:0000256" key="3">
    <source>
        <dbReference type="ARBA" id="ARBA00022722"/>
    </source>
</evidence>
<evidence type="ECO:0000313" key="9">
    <source>
        <dbReference type="Proteomes" id="UP001549920"/>
    </source>
</evidence>
<dbReference type="Pfam" id="PF00665">
    <property type="entry name" value="rve"/>
    <property type="match status" value="1"/>
</dbReference>
<dbReference type="Proteomes" id="UP001549920">
    <property type="component" value="Unassembled WGS sequence"/>
</dbReference>
<evidence type="ECO:0000256" key="5">
    <source>
        <dbReference type="ARBA" id="ARBA00023268"/>
    </source>
</evidence>
<protein>
    <recommendedName>
        <fullName evidence="7">Integrase catalytic domain-containing protein</fullName>
    </recommendedName>
</protein>
<dbReference type="InterPro" id="IPR043502">
    <property type="entry name" value="DNA/RNA_pol_sf"/>
</dbReference>
<dbReference type="Gene3D" id="2.40.70.10">
    <property type="entry name" value="Acid Proteases"/>
    <property type="match status" value="1"/>
</dbReference>
<keyword evidence="4" id="KW-0255">Endonuclease</keyword>
<evidence type="ECO:0000256" key="1">
    <source>
        <dbReference type="ARBA" id="ARBA00022679"/>
    </source>
</evidence>